<feature type="compositionally biased region" description="Basic and acidic residues" evidence="1">
    <location>
        <begin position="51"/>
        <end position="71"/>
    </location>
</feature>
<feature type="compositionally biased region" description="Basic and acidic residues" evidence="1">
    <location>
        <begin position="1"/>
        <end position="11"/>
    </location>
</feature>
<evidence type="ECO:0000256" key="1">
    <source>
        <dbReference type="SAM" id="MobiDB-lite"/>
    </source>
</evidence>
<reference evidence="2 3" key="1">
    <citation type="journal article" date="2015" name="Genome Biol. Evol.">
        <title>Comparative Genomics of a Bacterivorous Green Alga Reveals Evolutionary Causalities and Consequences of Phago-Mixotrophic Mode of Nutrition.</title>
        <authorList>
            <person name="Burns J.A."/>
            <person name="Paasch A."/>
            <person name="Narechania A."/>
            <person name="Kim E."/>
        </authorList>
    </citation>
    <scope>NUCLEOTIDE SEQUENCE [LARGE SCALE GENOMIC DNA]</scope>
    <source>
        <strain evidence="2 3">PLY_AMNH</strain>
    </source>
</reference>
<keyword evidence="3" id="KW-1185">Reference proteome</keyword>
<name>A0AAE0KSH0_9CHLO</name>
<protein>
    <submittedName>
        <fullName evidence="2">Uncharacterized protein</fullName>
    </submittedName>
</protein>
<proteinExistence type="predicted"/>
<comment type="caution">
    <text evidence="2">The sequence shown here is derived from an EMBL/GenBank/DDBJ whole genome shotgun (WGS) entry which is preliminary data.</text>
</comment>
<evidence type="ECO:0000313" key="2">
    <source>
        <dbReference type="EMBL" id="KAK3258815.1"/>
    </source>
</evidence>
<dbReference type="AlphaFoldDB" id="A0AAE0KSH0"/>
<dbReference type="EMBL" id="LGRX02019247">
    <property type="protein sequence ID" value="KAK3258815.1"/>
    <property type="molecule type" value="Genomic_DNA"/>
</dbReference>
<accession>A0AAE0KSH0</accession>
<feature type="region of interest" description="Disordered" evidence="1">
    <location>
        <begin position="1"/>
        <end position="91"/>
    </location>
</feature>
<gene>
    <name evidence="2" type="ORF">CYMTET_32155</name>
</gene>
<evidence type="ECO:0000313" key="3">
    <source>
        <dbReference type="Proteomes" id="UP001190700"/>
    </source>
</evidence>
<dbReference type="Proteomes" id="UP001190700">
    <property type="component" value="Unassembled WGS sequence"/>
</dbReference>
<organism evidence="2 3">
    <name type="scientific">Cymbomonas tetramitiformis</name>
    <dbReference type="NCBI Taxonomy" id="36881"/>
    <lineage>
        <taxon>Eukaryota</taxon>
        <taxon>Viridiplantae</taxon>
        <taxon>Chlorophyta</taxon>
        <taxon>Pyramimonadophyceae</taxon>
        <taxon>Pyramimonadales</taxon>
        <taxon>Pyramimonadaceae</taxon>
        <taxon>Cymbomonas</taxon>
    </lineage>
</organism>
<sequence>MELTAHNREDNPPPTEESPLPSNEERIFERLNELVEHQEAPQKEQDEEEFFERLNELVERQEAPQEELDKRHQAHHSSISQKNAVSDHLMR</sequence>
<feature type="compositionally biased region" description="Basic and acidic residues" evidence="1">
    <location>
        <begin position="23"/>
        <end position="44"/>
    </location>
</feature>